<evidence type="ECO:0000256" key="9">
    <source>
        <dbReference type="SAM" id="SignalP"/>
    </source>
</evidence>
<dbReference type="PANTHER" id="PTHR30472">
    <property type="entry name" value="FERRIC ENTEROBACTIN TRANSPORT SYSTEM PERMEASE PROTEIN"/>
    <property type="match status" value="1"/>
</dbReference>
<feature type="transmembrane region" description="Helical" evidence="8">
    <location>
        <begin position="280"/>
        <end position="302"/>
    </location>
</feature>
<dbReference type="SUPFAM" id="SSF81345">
    <property type="entry name" value="ABC transporter involved in vitamin B12 uptake, BtuC"/>
    <property type="match status" value="1"/>
</dbReference>
<evidence type="ECO:0000256" key="8">
    <source>
        <dbReference type="SAM" id="Phobius"/>
    </source>
</evidence>
<keyword evidence="4" id="KW-1003">Cell membrane</keyword>
<feature type="transmembrane region" description="Helical" evidence="8">
    <location>
        <begin position="238"/>
        <end position="268"/>
    </location>
</feature>
<sequence>MRLSMLTLLLLSALCGAALMALAFGARSVPLSQVWAALVTPDPGDPAHLTVTAIRLPRLWAALIAGAGLGMAGVLMQAVTRNPLAEPGLLGVSAGAGFAVVAGSFLWRLGDPALLALLAFPGAALASIAVFMLGGGGQVTQGGTSPARLALAGVAINALLVSAISGMVLTRNETLELYRFWVVGALSGAGERPLALMGGIVAAAGAGALLTAGRFDLLAMGDDAARGLGAHPGAVRAIALLLVTALCGAAVVVAGPVAFVGLAVAHLARFLAGPGVRGCVWLALFLGPVLLMLADTAGRLVIAPEELRLGTMAGLLGGPLFVLIVRRLRPGAWA</sequence>
<evidence type="ECO:0000256" key="3">
    <source>
        <dbReference type="ARBA" id="ARBA00022448"/>
    </source>
</evidence>
<keyword evidence="11" id="KW-1185">Reference proteome</keyword>
<feature type="transmembrane region" description="Helical" evidence="8">
    <location>
        <begin position="113"/>
        <end position="137"/>
    </location>
</feature>
<dbReference type="PANTHER" id="PTHR30472:SF1">
    <property type="entry name" value="FE(3+) DICITRATE TRANSPORT SYSTEM PERMEASE PROTEIN FECC-RELATED"/>
    <property type="match status" value="1"/>
</dbReference>
<protein>
    <submittedName>
        <fullName evidence="10">FecCD family ABC transporter permease</fullName>
    </submittedName>
</protein>
<keyword evidence="6 8" id="KW-1133">Transmembrane helix</keyword>
<evidence type="ECO:0000313" key="10">
    <source>
        <dbReference type="EMBL" id="MFD1912380.1"/>
    </source>
</evidence>
<feature type="transmembrane region" description="Helical" evidence="8">
    <location>
        <begin position="194"/>
        <end position="217"/>
    </location>
</feature>
<evidence type="ECO:0000256" key="4">
    <source>
        <dbReference type="ARBA" id="ARBA00022475"/>
    </source>
</evidence>
<dbReference type="RefSeq" id="WP_390260956.1">
    <property type="nucleotide sequence ID" value="NZ_JBHUGH010000006.1"/>
</dbReference>
<evidence type="ECO:0000256" key="5">
    <source>
        <dbReference type="ARBA" id="ARBA00022692"/>
    </source>
</evidence>
<comment type="similarity">
    <text evidence="2">Belongs to the binding-protein-dependent transport system permease family. FecCD subfamily.</text>
</comment>
<dbReference type="Proteomes" id="UP001597353">
    <property type="component" value="Unassembled WGS sequence"/>
</dbReference>
<dbReference type="CDD" id="cd06550">
    <property type="entry name" value="TM_ABC_iron-siderophores_like"/>
    <property type="match status" value="1"/>
</dbReference>
<evidence type="ECO:0000313" key="11">
    <source>
        <dbReference type="Proteomes" id="UP001597353"/>
    </source>
</evidence>
<feature type="transmembrane region" description="Helical" evidence="8">
    <location>
        <begin position="149"/>
        <end position="169"/>
    </location>
</feature>
<feature type="transmembrane region" description="Helical" evidence="8">
    <location>
        <begin position="309"/>
        <end position="328"/>
    </location>
</feature>
<feature type="signal peptide" evidence="9">
    <location>
        <begin position="1"/>
        <end position="23"/>
    </location>
</feature>
<accession>A0ABW4S4M9</accession>
<organism evidence="10 11">
    <name type="scientific">Halodurantibacterium flavum</name>
    <dbReference type="NCBI Taxonomy" id="1382802"/>
    <lineage>
        <taxon>Bacteria</taxon>
        <taxon>Pseudomonadati</taxon>
        <taxon>Pseudomonadota</taxon>
        <taxon>Alphaproteobacteria</taxon>
        <taxon>Rhodobacterales</taxon>
        <taxon>Paracoccaceae</taxon>
        <taxon>Halodurantibacterium</taxon>
    </lineage>
</organism>
<feature type="chain" id="PRO_5046912468" evidence="9">
    <location>
        <begin position="24"/>
        <end position="334"/>
    </location>
</feature>
<evidence type="ECO:0000256" key="2">
    <source>
        <dbReference type="ARBA" id="ARBA00007935"/>
    </source>
</evidence>
<evidence type="ECO:0000256" key="6">
    <source>
        <dbReference type="ARBA" id="ARBA00022989"/>
    </source>
</evidence>
<feature type="transmembrane region" description="Helical" evidence="8">
    <location>
        <begin position="60"/>
        <end position="76"/>
    </location>
</feature>
<dbReference type="InterPro" id="IPR037294">
    <property type="entry name" value="ABC_BtuC-like"/>
</dbReference>
<keyword evidence="3" id="KW-0813">Transport</keyword>
<evidence type="ECO:0000256" key="7">
    <source>
        <dbReference type="ARBA" id="ARBA00023136"/>
    </source>
</evidence>
<dbReference type="Gene3D" id="1.10.3470.10">
    <property type="entry name" value="ABC transporter involved in vitamin B12 uptake, BtuC"/>
    <property type="match status" value="1"/>
</dbReference>
<dbReference type="InterPro" id="IPR000522">
    <property type="entry name" value="ABC_transptr_permease_BtuC"/>
</dbReference>
<evidence type="ECO:0000256" key="1">
    <source>
        <dbReference type="ARBA" id="ARBA00004651"/>
    </source>
</evidence>
<comment type="subcellular location">
    <subcellularLocation>
        <location evidence="1">Cell membrane</location>
        <topology evidence="1">Multi-pass membrane protein</topology>
    </subcellularLocation>
</comment>
<dbReference type="Pfam" id="PF01032">
    <property type="entry name" value="FecCD"/>
    <property type="match status" value="1"/>
</dbReference>
<gene>
    <name evidence="10" type="ORF">ACFSGJ_09145</name>
</gene>
<name>A0ABW4S4M9_9RHOB</name>
<keyword evidence="9" id="KW-0732">Signal</keyword>
<comment type="caution">
    <text evidence="10">The sequence shown here is derived from an EMBL/GenBank/DDBJ whole genome shotgun (WGS) entry which is preliminary data.</text>
</comment>
<keyword evidence="7 8" id="KW-0472">Membrane</keyword>
<feature type="transmembrane region" description="Helical" evidence="8">
    <location>
        <begin position="88"/>
        <end position="107"/>
    </location>
</feature>
<keyword evidence="5 8" id="KW-0812">Transmembrane</keyword>
<dbReference type="EMBL" id="JBHUGH010000006">
    <property type="protein sequence ID" value="MFD1912380.1"/>
    <property type="molecule type" value="Genomic_DNA"/>
</dbReference>
<reference evidence="11" key="1">
    <citation type="journal article" date="2019" name="Int. J. Syst. Evol. Microbiol.">
        <title>The Global Catalogue of Microorganisms (GCM) 10K type strain sequencing project: providing services to taxonomists for standard genome sequencing and annotation.</title>
        <authorList>
            <consortium name="The Broad Institute Genomics Platform"/>
            <consortium name="The Broad Institute Genome Sequencing Center for Infectious Disease"/>
            <person name="Wu L."/>
            <person name="Ma J."/>
        </authorList>
    </citation>
    <scope>NUCLEOTIDE SEQUENCE [LARGE SCALE GENOMIC DNA]</scope>
    <source>
        <strain evidence="11">CGMCC 4.7242</strain>
    </source>
</reference>
<proteinExistence type="inferred from homology"/>